<reference evidence="2 3" key="1">
    <citation type="journal article" date="2013" name="Int. J. Syst. Evol. Microbiol.">
        <title>Tumebacillus flagellatus sp. nov., an alpha-amylase/pullulanase-producing bacterium isolated from cassava wastewater.</title>
        <authorList>
            <person name="Wang Q."/>
            <person name="Xie N."/>
            <person name="Qin Y."/>
            <person name="Shen N."/>
            <person name="Zhu J."/>
            <person name="Mi H."/>
            <person name="Huang R."/>
        </authorList>
    </citation>
    <scope>NUCLEOTIDE SEQUENCE [LARGE SCALE GENOMIC DNA]</scope>
    <source>
        <strain evidence="2 3">GST4</strain>
    </source>
</reference>
<gene>
    <name evidence="2" type="ORF">EL26_09740</name>
</gene>
<keyword evidence="1" id="KW-0812">Transmembrane</keyword>
<feature type="transmembrane region" description="Helical" evidence="1">
    <location>
        <begin position="59"/>
        <end position="77"/>
    </location>
</feature>
<dbReference type="AlphaFoldDB" id="A0A074LQW6"/>
<dbReference type="InterPro" id="IPR025453">
    <property type="entry name" value="DUF4309"/>
</dbReference>
<sequence length="258" mass="29063">MKHMTDHNQSHEENLSIPELSRLQSIQLTTEDRREIWQGLEHRMQNESSQRNRRSRVRLYWSAATVAAAIAGLVVAYDRLPVFHSPAEPAPNAMQPYTRAPVDMQPLTGADQQKLVRDVMSLASLGRVPDCPYTANQDTMSTVRAAWGRPDRQDTVGRAQYATYQARNFAFGFADNQIFDVRTYAPNVRKVELQAVTAVLGQPDHINTYSDATTPEQDIYIYKAGDQFELQLVFPKVTASQPNPYLDHISVYAPTGAP</sequence>
<evidence type="ECO:0008006" key="4">
    <source>
        <dbReference type="Google" id="ProtNLM"/>
    </source>
</evidence>
<evidence type="ECO:0000256" key="1">
    <source>
        <dbReference type="SAM" id="Phobius"/>
    </source>
</evidence>
<proteinExistence type="predicted"/>
<accession>A0A074LQW6</accession>
<evidence type="ECO:0000313" key="2">
    <source>
        <dbReference type="EMBL" id="KEO83489.1"/>
    </source>
</evidence>
<comment type="caution">
    <text evidence="2">The sequence shown here is derived from an EMBL/GenBank/DDBJ whole genome shotgun (WGS) entry which is preliminary data.</text>
</comment>
<dbReference type="eggNOG" id="COG1472">
    <property type="taxonomic scope" value="Bacteria"/>
</dbReference>
<dbReference type="Proteomes" id="UP000027931">
    <property type="component" value="Unassembled WGS sequence"/>
</dbReference>
<protein>
    <recommendedName>
        <fullName evidence="4">DUF4309 domain-containing protein</fullName>
    </recommendedName>
</protein>
<keyword evidence="3" id="KW-1185">Reference proteome</keyword>
<dbReference type="Pfam" id="PF14172">
    <property type="entry name" value="DUF4309"/>
    <property type="match status" value="1"/>
</dbReference>
<keyword evidence="1" id="KW-0472">Membrane</keyword>
<keyword evidence="1" id="KW-1133">Transmembrane helix</keyword>
<name>A0A074LQW6_9BACL</name>
<organism evidence="2 3">
    <name type="scientific">Tumebacillus flagellatus</name>
    <dbReference type="NCBI Taxonomy" id="1157490"/>
    <lineage>
        <taxon>Bacteria</taxon>
        <taxon>Bacillati</taxon>
        <taxon>Bacillota</taxon>
        <taxon>Bacilli</taxon>
        <taxon>Bacillales</taxon>
        <taxon>Alicyclobacillaceae</taxon>
        <taxon>Tumebacillus</taxon>
    </lineage>
</organism>
<evidence type="ECO:0000313" key="3">
    <source>
        <dbReference type="Proteomes" id="UP000027931"/>
    </source>
</evidence>
<dbReference type="EMBL" id="JMIR01000011">
    <property type="protein sequence ID" value="KEO83489.1"/>
    <property type="molecule type" value="Genomic_DNA"/>
</dbReference>
<dbReference type="STRING" id="1157490.EL26_09740"/>